<dbReference type="InterPro" id="IPR003737">
    <property type="entry name" value="GlcNAc_PI_deacetylase-related"/>
</dbReference>
<keyword evidence="1" id="KW-0862">Zinc</keyword>
<reference evidence="2 3" key="1">
    <citation type="submission" date="2023-05" db="EMBL/GenBank/DDBJ databases">
        <title>Lithophilousrod everest ZFBP1038 complete genpme.</title>
        <authorList>
            <person name="Tian M."/>
        </authorList>
    </citation>
    <scope>NUCLEOTIDE SEQUENCE [LARGE SCALE GENOMIC DNA]</scope>
    <source>
        <strain evidence="2 3">ZFBP1038</strain>
    </source>
</reference>
<sequence length="250" mass="27384">MSRKIRDTDARKPGTPETVWNKWGRDFPELSLQDCTELIVIAPHPDDEVLGVGGLIALARANEIPVRVIAVTDGADTLAAAPSLTQSQVVEATAAETADALAVLGVDPPVRLGFTEGSLVHEETTLVSALEVVLEDADPQAWCLTTWRSDGQPDHEATGRATLIACDRLGIRALEYPIWMWHWAYPDHPDVPWDWAAQLVLPGDVHQLKGTAIQQFCSLLSVEDDSGESTPALPKHVLERLWRMTEMVFG</sequence>
<dbReference type="Gene3D" id="3.40.50.10320">
    <property type="entry name" value="LmbE-like"/>
    <property type="match status" value="1"/>
</dbReference>
<gene>
    <name evidence="2" type="ORF">LWF01_14855</name>
</gene>
<evidence type="ECO:0000256" key="1">
    <source>
        <dbReference type="ARBA" id="ARBA00022833"/>
    </source>
</evidence>
<dbReference type="Pfam" id="PF02585">
    <property type="entry name" value="PIG-L"/>
    <property type="match status" value="1"/>
</dbReference>
<evidence type="ECO:0000313" key="3">
    <source>
        <dbReference type="Proteomes" id="UP001209083"/>
    </source>
</evidence>
<keyword evidence="3" id="KW-1185">Reference proteome</keyword>
<organism evidence="2 3">
    <name type="scientific">Saxibacter everestensis</name>
    <dbReference type="NCBI Taxonomy" id="2909229"/>
    <lineage>
        <taxon>Bacteria</taxon>
        <taxon>Bacillati</taxon>
        <taxon>Actinomycetota</taxon>
        <taxon>Actinomycetes</taxon>
        <taxon>Micrococcales</taxon>
        <taxon>Brevibacteriaceae</taxon>
        <taxon>Saxibacter</taxon>
    </lineage>
</organism>
<accession>A0ABY8QSH5</accession>
<dbReference type="EMBL" id="CP090958">
    <property type="protein sequence ID" value="WGW11356.1"/>
    <property type="molecule type" value="Genomic_DNA"/>
</dbReference>
<evidence type="ECO:0000313" key="2">
    <source>
        <dbReference type="EMBL" id="WGW11356.1"/>
    </source>
</evidence>
<dbReference type="SUPFAM" id="SSF102588">
    <property type="entry name" value="LmbE-like"/>
    <property type="match status" value="1"/>
</dbReference>
<protein>
    <submittedName>
        <fullName evidence="2">PIG-L deacetylase family protein</fullName>
    </submittedName>
</protein>
<dbReference type="Proteomes" id="UP001209083">
    <property type="component" value="Chromosome"/>
</dbReference>
<name>A0ABY8QSH5_9MICO</name>
<dbReference type="InterPro" id="IPR024078">
    <property type="entry name" value="LmbE-like_dom_sf"/>
</dbReference>
<proteinExistence type="predicted"/>
<dbReference type="RefSeq" id="WP_349638143.1">
    <property type="nucleotide sequence ID" value="NZ_CP090958.1"/>
</dbReference>